<dbReference type="Proteomes" id="UP000628854">
    <property type="component" value="Unassembled WGS sequence"/>
</dbReference>
<name>A0ABQ1JV49_9PROT</name>
<dbReference type="Gene3D" id="3.40.50.150">
    <property type="entry name" value="Vaccinia Virus protein VP39"/>
    <property type="match status" value="1"/>
</dbReference>
<keyword evidence="2" id="KW-1185">Reference proteome</keyword>
<sequence>MSSLSKVKDEALALPWIEQDHLMRALRSKLEDDRQWRLGGVRIRETYQKWSHLALEHLGRSPSKVMDFGAGIYHPLANVAQFNVLHGSEGVGVELDPRFLPDRAAKCLADTIFDAWLHADPEARLRARDYPLDSLRQGEWTDRVTPKVSRFVGDVRQLDDSGFDFVFSQSVLEHVDEFDDVLKALTERTQPGGVHAHVIDMRDHRSYYRSDKHQWSFLCEEEPDGPFCNRLRSSQIIDAYKRHGFEIIVARPQREKPPKHIRRELIEAFSDLSYRDLERTGLRLVARRR</sequence>
<proteinExistence type="predicted"/>
<accession>A0ABQ1JV49</accession>
<evidence type="ECO:0000313" key="2">
    <source>
        <dbReference type="Proteomes" id="UP000628854"/>
    </source>
</evidence>
<gene>
    <name evidence="1" type="ORF">GCM10011503_25020</name>
</gene>
<evidence type="ECO:0000313" key="1">
    <source>
        <dbReference type="EMBL" id="GGB75323.1"/>
    </source>
</evidence>
<dbReference type="Pfam" id="PF13489">
    <property type="entry name" value="Methyltransf_23"/>
    <property type="match status" value="1"/>
</dbReference>
<dbReference type="InterPro" id="IPR029063">
    <property type="entry name" value="SAM-dependent_MTases_sf"/>
</dbReference>
<evidence type="ECO:0008006" key="3">
    <source>
        <dbReference type="Google" id="ProtNLM"/>
    </source>
</evidence>
<dbReference type="SUPFAM" id="SSF53335">
    <property type="entry name" value="S-adenosyl-L-methionine-dependent methyltransferases"/>
    <property type="match status" value="1"/>
</dbReference>
<protein>
    <recommendedName>
        <fullName evidence="3">Class I SAM-dependent methyltransferase</fullName>
    </recommendedName>
</protein>
<reference evidence="2" key="1">
    <citation type="journal article" date="2019" name="Int. J. Syst. Evol. Microbiol.">
        <title>The Global Catalogue of Microorganisms (GCM) 10K type strain sequencing project: providing services to taxonomists for standard genome sequencing and annotation.</title>
        <authorList>
            <consortium name="The Broad Institute Genomics Platform"/>
            <consortium name="The Broad Institute Genome Sequencing Center for Infectious Disease"/>
            <person name="Wu L."/>
            <person name="Ma J."/>
        </authorList>
    </citation>
    <scope>NUCLEOTIDE SEQUENCE [LARGE SCALE GENOMIC DNA]</scope>
    <source>
        <strain evidence="2">CGMCC 1.15928</strain>
    </source>
</reference>
<organism evidence="1 2">
    <name type="scientific">Henriciella pelagia</name>
    <dbReference type="NCBI Taxonomy" id="1977912"/>
    <lineage>
        <taxon>Bacteria</taxon>
        <taxon>Pseudomonadati</taxon>
        <taxon>Pseudomonadota</taxon>
        <taxon>Alphaproteobacteria</taxon>
        <taxon>Hyphomonadales</taxon>
        <taxon>Hyphomonadaceae</taxon>
        <taxon>Henriciella</taxon>
    </lineage>
</organism>
<comment type="caution">
    <text evidence="1">The sequence shown here is derived from an EMBL/GenBank/DDBJ whole genome shotgun (WGS) entry which is preliminary data.</text>
</comment>
<dbReference type="EMBL" id="BMKF01000002">
    <property type="protein sequence ID" value="GGB75323.1"/>
    <property type="molecule type" value="Genomic_DNA"/>
</dbReference>